<gene>
    <name evidence="12" type="primary">NADH4L</name>
</gene>
<dbReference type="GO" id="GO:0008137">
    <property type="term" value="F:NADH dehydrogenase (ubiquinone) activity"/>
    <property type="evidence" value="ECO:0007669"/>
    <property type="project" value="UniProtKB-EC"/>
</dbReference>
<proteinExistence type="inferred from homology"/>
<evidence type="ECO:0000256" key="6">
    <source>
        <dbReference type="ARBA" id="ARBA00022989"/>
    </source>
</evidence>
<feature type="transmembrane region" description="Helical" evidence="11">
    <location>
        <begin position="23"/>
        <end position="46"/>
    </location>
</feature>
<comment type="subcellular location">
    <subcellularLocation>
        <location evidence="1">Membrane</location>
        <topology evidence="1">Multi-pass membrane protein</topology>
    </subcellularLocation>
</comment>
<keyword evidence="12" id="KW-0496">Mitochondrion</keyword>
<accession>A0A6B9QEH9</accession>
<reference evidence="12" key="1">
    <citation type="journal article" date="2019" name="Mitochondrial DNA Part B Resour">
        <title>Complete mitochondrial genome of Paralaevicephalus gracilipenis (Hemiptera: Cicadellidae: Deltocephalinae) from China.</title>
        <authorList>
            <person name="Xing J.-C."/>
            <person name="Wang J.-J."/>
        </authorList>
    </citation>
    <scope>NUCLEOTIDE SEQUENCE</scope>
</reference>
<dbReference type="Gene3D" id="1.10.287.3510">
    <property type="match status" value="1"/>
</dbReference>
<geneLocation type="mitochondrion" evidence="12"/>
<evidence type="ECO:0000256" key="7">
    <source>
        <dbReference type="ARBA" id="ARBA00023027"/>
    </source>
</evidence>
<dbReference type="InterPro" id="IPR039428">
    <property type="entry name" value="NUOK/Mnh_C1-like"/>
</dbReference>
<comment type="similarity">
    <text evidence="2">Belongs to the complex I subunit 4L family.</text>
</comment>
<organism evidence="12">
    <name type="scientific">Paralaevicephalus gracilipenis</name>
    <dbReference type="NCBI Taxonomy" id="1513330"/>
    <lineage>
        <taxon>Eukaryota</taxon>
        <taxon>Metazoa</taxon>
        <taxon>Ecdysozoa</taxon>
        <taxon>Arthropoda</taxon>
        <taxon>Hexapoda</taxon>
        <taxon>Insecta</taxon>
        <taxon>Pterygota</taxon>
        <taxon>Neoptera</taxon>
        <taxon>Paraneoptera</taxon>
        <taxon>Hemiptera</taxon>
        <taxon>Auchenorrhyncha</taxon>
        <taxon>Membracoidea</taxon>
        <taxon>Cicadellidae</taxon>
        <taxon>Deltocephalinae</taxon>
        <taxon>Paralimnini</taxon>
        <taxon>Paralaevicephalus</taxon>
    </lineage>
</organism>
<name>A0A6B9QEH9_9HEMI</name>
<keyword evidence="7" id="KW-0520">NAD</keyword>
<protein>
    <recommendedName>
        <fullName evidence="3">NADH-ubiquinone oxidoreductase chain 4L</fullName>
    </recommendedName>
    <alternativeName>
        <fullName evidence="9">NADH dehydrogenase subunit 4L</fullName>
    </alternativeName>
</protein>
<dbReference type="Pfam" id="PF00420">
    <property type="entry name" value="Oxidored_q2"/>
    <property type="match status" value="1"/>
</dbReference>
<evidence type="ECO:0000256" key="11">
    <source>
        <dbReference type="SAM" id="Phobius"/>
    </source>
</evidence>
<evidence type="ECO:0000256" key="10">
    <source>
        <dbReference type="ARBA" id="ARBA00049551"/>
    </source>
</evidence>
<dbReference type="GO" id="GO:0016020">
    <property type="term" value="C:membrane"/>
    <property type="evidence" value="ECO:0007669"/>
    <property type="project" value="UniProtKB-SubCell"/>
</dbReference>
<keyword evidence="8 11" id="KW-0472">Membrane</keyword>
<dbReference type="AlphaFoldDB" id="A0A6B9QEH9"/>
<keyword evidence="4 11" id="KW-0812">Transmembrane</keyword>
<keyword evidence="6 11" id="KW-1133">Transmembrane helix</keyword>
<evidence type="ECO:0000313" key="12">
    <source>
        <dbReference type="EMBL" id="QHE65395.1"/>
    </source>
</evidence>
<evidence type="ECO:0000256" key="9">
    <source>
        <dbReference type="ARBA" id="ARBA00031586"/>
    </source>
</evidence>
<comment type="catalytic activity">
    <reaction evidence="10">
        <text>a ubiquinone + NADH + 5 H(+)(in) = a ubiquinol + NAD(+) + 4 H(+)(out)</text>
        <dbReference type="Rhea" id="RHEA:29091"/>
        <dbReference type="Rhea" id="RHEA-COMP:9565"/>
        <dbReference type="Rhea" id="RHEA-COMP:9566"/>
        <dbReference type="ChEBI" id="CHEBI:15378"/>
        <dbReference type="ChEBI" id="CHEBI:16389"/>
        <dbReference type="ChEBI" id="CHEBI:17976"/>
        <dbReference type="ChEBI" id="CHEBI:57540"/>
        <dbReference type="ChEBI" id="CHEBI:57945"/>
        <dbReference type="EC" id="7.1.1.2"/>
    </reaction>
</comment>
<evidence type="ECO:0000256" key="3">
    <source>
        <dbReference type="ARBA" id="ARBA00016612"/>
    </source>
</evidence>
<evidence type="ECO:0000256" key="4">
    <source>
        <dbReference type="ARBA" id="ARBA00022692"/>
    </source>
</evidence>
<dbReference type="EMBL" id="MK450366">
    <property type="protein sequence ID" value="QHE65395.1"/>
    <property type="molecule type" value="Genomic_DNA"/>
</dbReference>
<feature type="transmembrane region" description="Helical" evidence="11">
    <location>
        <begin position="52"/>
        <end position="77"/>
    </location>
</feature>
<sequence>MFYSFMLMYLLSLVSLMMIRKHIFLCLLSLEFMVISLLLMMINYLLYFCYGYYLIIFIMVFFVCEGVLGLSVLVGMIRFHGNDYSSSVGLW</sequence>
<keyword evidence="5" id="KW-1278">Translocase</keyword>
<evidence type="ECO:0000256" key="8">
    <source>
        <dbReference type="ARBA" id="ARBA00023136"/>
    </source>
</evidence>
<evidence type="ECO:0000256" key="1">
    <source>
        <dbReference type="ARBA" id="ARBA00004141"/>
    </source>
</evidence>
<evidence type="ECO:0000256" key="5">
    <source>
        <dbReference type="ARBA" id="ARBA00022967"/>
    </source>
</evidence>
<evidence type="ECO:0000256" key="2">
    <source>
        <dbReference type="ARBA" id="ARBA00010519"/>
    </source>
</evidence>